<evidence type="ECO:0000256" key="1">
    <source>
        <dbReference type="ARBA" id="ARBA00023242"/>
    </source>
</evidence>
<dbReference type="Pfam" id="PF11951">
    <property type="entry name" value="Fungal_trans_2"/>
    <property type="match status" value="1"/>
</dbReference>
<dbReference type="KEGG" id="fvr:FVEG_00099"/>
<name>W7LK58_GIBM7</name>
<dbReference type="RefSeq" id="XP_018742101.1">
    <property type="nucleotide sequence ID" value="XM_018886532.1"/>
</dbReference>
<dbReference type="EMBL" id="DS022242">
    <property type="protein sequence ID" value="EWG35910.1"/>
    <property type="molecule type" value="Genomic_DNA"/>
</dbReference>
<dbReference type="PANTHER" id="PTHR37540">
    <property type="entry name" value="TRANSCRIPTION FACTOR (ACR-2), PUTATIVE-RELATED-RELATED"/>
    <property type="match status" value="1"/>
</dbReference>
<dbReference type="InterPro" id="IPR021858">
    <property type="entry name" value="Fun_TF"/>
</dbReference>
<organism evidence="2 3">
    <name type="scientific">Gibberella moniliformis (strain M3125 / FGSC 7600)</name>
    <name type="common">Maize ear and stalk rot fungus</name>
    <name type="synonym">Fusarium verticillioides</name>
    <dbReference type="NCBI Taxonomy" id="334819"/>
    <lineage>
        <taxon>Eukaryota</taxon>
        <taxon>Fungi</taxon>
        <taxon>Dikarya</taxon>
        <taxon>Ascomycota</taxon>
        <taxon>Pezizomycotina</taxon>
        <taxon>Sordariomycetes</taxon>
        <taxon>Hypocreomycetidae</taxon>
        <taxon>Hypocreales</taxon>
        <taxon>Nectriaceae</taxon>
        <taxon>Fusarium</taxon>
        <taxon>Fusarium fujikuroi species complex</taxon>
    </lineage>
</organism>
<dbReference type="AlphaFoldDB" id="W7LK58"/>
<evidence type="ECO:0000313" key="3">
    <source>
        <dbReference type="Proteomes" id="UP000009096"/>
    </source>
</evidence>
<dbReference type="GeneID" id="30058492"/>
<accession>W7LK58</accession>
<dbReference type="EMBL" id="CM000578">
    <property type="protein sequence ID" value="EWG35910.1"/>
    <property type="molecule type" value="Genomic_DNA"/>
</dbReference>
<evidence type="ECO:0008006" key="4">
    <source>
        <dbReference type="Google" id="ProtNLM"/>
    </source>
</evidence>
<evidence type="ECO:0000313" key="2">
    <source>
        <dbReference type="EMBL" id="EWG35910.1"/>
    </source>
</evidence>
<gene>
    <name evidence="2" type="ORF">FVEG_00099</name>
</gene>
<dbReference type="PANTHER" id="PTHR37540:SF5">
    <property type="entry name" value="TRANSCRIPTION FACTOR DOMAIN-CONTAINING PROTEIN"/>
    <property type="match status" value="1"/>
</dbReference>
<dbReference type="VEuPathDB" id="FungiDB:FVEG_00099"/>
<keyword evidence="3" id="KW-1185">Reference proteome</keyword>
<sequence length="459" mass="51654">MAHFQFIPVQGTPDKTSDKAAQRLARSHAVKQALHKKRQLKQESMQHFSVRTVEDEREQSRSICRRQCPKRTISSPISLSASLLDPFQSLAVDSKRLQILLNDFNARQAPEPVFSIEDGFQNFQSVFRSGLVDPALLNAVMLSLAFTANGGVINRECLIYRGQAIQHIRERISTPDKVVSESTIGAILLLVGVEARLGTTSQVQLHMGAIQYLLNACEPVVVKLTQGIKRAIFWQDLNSSIMVGSKRIVDHTTFTELHWQRDTIAPDFFELPSGFQVRSHLFSQEFLDIVRDIHALQCIRNIYQRTGRPVSSVNINSHTASIQSRLQALPNTCPISKACHLAAYMCSVMLCCKVWCALVIPSNITAQLLREIEKVRYEPVWDEHADLLLWLICIGGVFAPDGPVRSGYTSLLCSTSFERPSLHCSWSNTSEILNQFIWSDLAFGSAVRKFLEERSMNVM</sequence>
<dbReference type="Proteomes" id="UP000009096">
    <property type="component" value="Chromosome 1"/>
</dbReference>
<proteinExistence type="predicted"/>
<reference evidence="2 3" key="1">
    <citation type="journal article" date="2010" name="Nature">
        <title>Comparative genomics reveals mobile pathogenicity chromosomes in Fusarium.</title>
        <authorList>
            <person name="Ma L.J."/>
            <person name="van der Does H.C."/>
            <person name="Borkovich K.A."/>
            <person name="Coleman J.J."/>
            <person name="Daboussi M.J."/>
            <person name="Di Pietro A."/>
            <person name="Dufresne M."/>
            <person name="Freitag M."/>
            <person name="Grabherr M."/>
            <person name="Henrissat B."/>
            <person name="Houterman P.M."/>
            <person name="Kang S."/>
            <person name="Shim W.B."/>
            <person name="Woloshuk C."/>
            <person name="Xie X."/>
            <person name="Xu J.R."/>
            <person name="Antoniw J."/>
            <person name="Baker S.E."/>
            <person name="Bluhm B.H."/>
            <person name="Breakspear A."/>
            <person name="Brown D.W."/>
            <person name="Butchko R.A."/>
            <person name="Chapman S."/>
            <person name="Coulson R."/>
            <person name="Coutinho P.M."/>
            <person name="Danchin E.G."/>
            <person name="Diener A."/>
            <person name="Gale L.R."/>
            <person name="Gardiner D.M."/>
            <person name="Goff S."/>
            <person name="Hammond-Kosack K.E."/>
            <person name="Hilburn K."/>
            <person name="Hua-Van A."/>
            <person name="Jonkers W."/>
            <person name="Kazan K."/>
            <person name="Kodira C.D."/>
            <person name="Koehrsen M."/>
            <person name="Kumar L."/>
            <person name="Lee Y.H."/>
            <person name="Li L."/>
            <person name="Manners J.M."/>
            <person name="Miranda-Saavedra D."/>
            <person name="Mukherjee M."/>
            <person name="Park G."/>
            <person name="Park J."/>
            <person name="Park S.Y."/>
            <person name="Proctor R.H."/>
            <person name="Regev A."/>
            <person name="Ruiz-Roldan M.C."/>
            <person name="Sain D."/>
            <person name="Sakthikumar S."/>
            <person name="Sykes S."/>
            <person name="Schwartz D.C."/>
            <person name="Turgeon B.G."/>
            <person name="Wapinski I."/>
            <person name="Yoder O."/>
            <person name="Young S."/>
            <person name="Zeng Q."/>
            <person name="Zhou S."/>
            <person name="Galagan J."/>
            <person name="Cuomo C.A."/>
            <person name="Kistler H.C."/>
            <person name="Rep M."/>
        </authorList>
    </citation>
    <scope>NUCLEOTIDE SEQUENCE [LARGE SCALE GENOMIC DNA]</scope>
    <source>
        <strain evidence="3">M3125 / FGSC 7600</strain>
    </source>
</reference>
<protein>
    <recommendedName>
        <fullName evidence="4">Transcription factor domain-containing protein</fullName>
    </recommendedName>
</protein>
<dbReference type="OrthoDB" id="2130169at2759"/>
<keyword evidence="1" id="KW-0539">Nucleus</keyword>